<comment type="caution">
    <text evidence="1">The sequence shown here is derived from an EMBL/GenBank/DDBJ whole genome shotgun (WGS) entry which is preliminary data.</text>
</comment>
<protein>
    <submittedName>
        <fullName evidence="1">Uncharacterized protein</fullName>
    </submittedName>
</protein>
<evidence type="ECO:0000313" key="1">
    <source>
        <dbReference type="EMBL" id="MDI5833297.1"/>
    </source>
</evidence>
<evidence type="ECO:0000313" key="2">
    <source>
        <dbReference type="Proteomes" id="UP001159075"/>
    </source>
</evidence>
<dbReference type="RefSeq" id="WP_282679835.1">
    <property type="nucleotide sequence ID" value="NZ_CP106875.1"/>
</dbReference>
<dbReference type="InterPro" id="IPR027417">
    <property type="entry name" value="P-loop_NTPase"/>
</dbReference>
<keyword evidence="2" id="KW-1185">Reference proteome</keyword>
<organism evidence="1 2">
    <name type="scientific">Shewanella xiamenensis</name>
    <dbReference type="NCBI Taxonomy" id="332186"/>
    <lineage>
        <taxon>Bacteria</taxon>
        <taxon>Pseudomonadati</taxon>
        <taxon>Pseudomonadota</taxon>
        <taxon>Gammaproteobacteria</taxon>
        <taxon>Alteromonadales</taxon>
        <taxon>Shewanellaceae</taxon>
        <taxon>Shewanella</taxon>
    </lineage>
</organism>
<gene>
    <name evidence="1" type="ORF">ODY93_17075</name>
</gene>
<dbReference type="Gene3D" id="3.40.50.300">
    <property type="entry name" value="P-loop containing nucleotide triphosphate hydrolases"/>
    <property type="match status" value="1"/>
</dbReference>
<reference evidence="1 2" key="1">
    <citation type="submission" date="2022-09" db="EMBL/GenBank/DDBJ databases">
        <title>The outer-membrane cytochrome OmcA is essential for infection of Shewanella oneidensis by a zebrafish-associated bacteriophage.</title>
        <authorList>
            <person name="Grenfell A.W."/>
            <person name="Intile P."/>
            <person name="Mcfarlane J."/>
            <person name="Leung D."/>
            <person name="Abdalla K."/>
            <person name="Wold M."/>
            <person name="Kees E."/>
            <person name="Gralnick J."/>
        </authorList>
    </citation>
    <scope>NUCLEOTIDE SEQUENCE [LARGE SCALE GENOMIC DNA]</scope>
    <source>
        <strain evidence="1 2">NF-5</strain>
    </source>
</reference>
<dbReference type="EMBL" id="JAOTLW010000020">
    <property type="protein sequence ID" value="MDI5833297.1"/>
    <property type="molecule type" value="Genomic_DNA"/>
</dbReference>
<name>A0ABT6UFQ3_9GAMM</name>
<sequence length="985" mass="110857">MSVIKQILKVLSASRKMHLHNYIDIDHNCHENILVTESGALLSVFKVQGLLVYPSVPDWKMSADSILNGLKSVFKSEGHTVQWVYEKDKSKTKNSLLSSTARALRTMSVNNIDCLDIYQENIDVNEELICYEESYIAIWTDNRLIEKTLYKARVMENGKHAAPLSLYLSETPNVFAVIKEMVDKHLSVIEDFQHTMRNAKIGLELLDCDTACNKIGRSIDASLPKNWKARLIGMKRYLKTSHKGNVNEDGSDLFWTKLNEQLGNKIIDYPKRGVVNIGGQNYKSGFIKDFPISIKPFRSLIESIDQDVPLRISFKIASGKGFDWSFRQALNGFVAFGHSDNRQMMQEMELLEQNHLHNPNLRLSVSFSTWSDQIEKLDYNFSRLDQAIQSWGICNTVLDQSDELEMMIDGVIGATPDTPAIQTYCPLSDIVKLLPFDRTASLWKSGFVVFRTSQNTSFPWTPISPITNPSIELYIARSRMGKSVLSNAVASALLFDGGQGGIPYLATIDVGDSSVGVYNLIRDRLPDNQKHLVVTYKINMDGDDYINPFERSPCVDNLFDYQYSFVSGLLTLLAQDSTGSMHKNMVGFIEALIREVYLAKAGSSANKYTPGILLDVDDWIDSSGFELFNDTAWHEVEKALGRANEWKMAGDCAVYASPLLEDFITTANESLSLGRLYNSDGTDSVIKEFILRMTEAMKKFKILTRFSTVNFKQARLRSIDLQNAIIKDEILGPRQNGVMYTLALYLGSGDFMLNKGCLNQVPKEFLQYYEDEVIRLRSVPRRLFMDEFHQASGLRQTVTNVERYSREGGKWGINVALASQKHEDFSQTLIDQATSYFFLGGVSKEVAKIYKEKFSLSDTDATALSDNTIHGPKKGGSSLLYVYKTPDGQFSQVLRFAVGKQLLWANSTNSDDLLIKEILTKAVGSKAMLKILSTEFPESTIQKEVEKRKNALSDESGEKLGRSPVSYAVLIANELLEKYSQKNAA</sequence>
<proteinExistence type="predicted"/>
<accession>A0ABT6UFQ3</accession>
<dbReference type="SUPFAM" id="SSF52540">
    <property type="entry name" value="P-loop containing nucleoside triphosphate hydrolases"/>
    <property type="match status" value="1"/>
</dbReference>
<dbReference type="Proteomes" id="UP001159075">
    <property type="component" value="Unassembled WGS sequence"/>
</dbReference>